<reference evidence="5 6" key="2">
    <citation type="submission" date="2018-06" db="EMBL/GenBank/DDBJ databases">
        <title>Metagenomic assembly of (sub)arctic Cyanobacteria and their associated microbiome from non-axenic cultures.</title>
        <authorList>
            <person name="Baurain D."/>
        </authorList>
    </citation>
    <scope>NUCLEOTIDE SEQUENCE [LARGE SCALE GENOMIC DNA]</scope>
    <source>
        <strain evidence="5">ULC041bin1</strain>
    </source>
</reference>
<evidence type="ECO:0000313" key="6">
    <source>
        <dbReference type="Proteomes" id="UP000249081"/>
    </source>
</evidence>
<dbReference type="InterPro" id="IPR014710">
    <property type="entry name" value="RmlC-like_jellyroll"/>
</dbReference>
<dbReference type="GO" id="GO:0003677">
    <property type="term" value="F:DNA binding"/>
    <property type="evidence" value="ECO:0007669"/>
    <property type="project" value="UniProtKB-KW"/>
</dbReference>
<evidence type="ECO:0000256" key="3">
    <source>
        <dbReference type="ARBA" id="ARBA00023163"/>
    </source>
</evidence>
<dbReference type="InterPro" id="IPR036390">
    <property type="entry name" value="WH_DNA-bd_sf"/>
</dbReference>
<dbReference type="SMART" id="SM00419">
    <property type="entry name" value="HTH_CRP"/>
    <property type="match status" value="1"/>
</dbReference>
<evidence type="ECO:0000259" key="4">
    <source>
        <dbReference type="PROSITE" id="PS51063"/>
    </source>
</evidence>
<dbReference type="Proteomes" id="UP000249081">
    <property type="component" value="Unassembled WGS sequence"/>
</dbReference>
<dbReference type="SUPFAM" id="SSF46785">
    <property type="entry name" value="Winged helix' DNA-binding domain"/>
    <property type="match status" value="1"/>
</dbReference>
<dbReference type="Gene3D" id="1.10.10.10">
    <property type="entry name" value="Winged helix-like DNA-binding domain superfamily/Winged helix DNA-binding domain"/>
    <property type="match status" value="1"/>
</dbReference>
<dbReference type="PROSITE" id="PS51063">
    <property type="entry name" value="HTH_CRP_2"/>
    <property type="match status" value="1"/>
</dbReference>
<evidence type="ECO:0000313" key="5">
    <source>
        <dbReference type="EMBL" id="PZO43697.1"/>
    </source>
</evidence>
<dbReference type="GO" id="GO:0005829">
    <property type="term" value="C:cytosol"/>
    <property type="evidence" value="ECO:0007669"/>
    <property type="project" value="TreeGrafter"/>
</dbReference>
<reference evidence="6" key="1">
    <citation type="submission" date="2018-04" db="EMBL/GenBank/DDBJ databases">
        <authorList>
            <person name="Cornet L."/>
        </authorList>
    </citation>
    <scope>NUCLEOTIDE SEQUENCE [LARGE SCALE GENOMIC DNA]</scope>
</reference>
<organism evidence="5 6">
    <name type="scientific">Shackletoniella antarctica</name>
    <dbReference type="NCBI Taxonomy" id="268115"/>
    <lineage>
        <taxon>Bacteria</taxon>
        <taxon>Bacillati</taxon>
        <taxon>Cyanobacteriota</taxon>
        <taxon>Cyanophyceae</taxon>
        <taxon>Oculatellales</taxon>
        <taxon>Oculatellaceae</taxon>
        <taxon>Shackletoniella</taxon>
    </lineage>
</organism>
<keyword evidence="2" id="KW-0238">DNA-binding</keyword>
<dbReference type="PANTHER" id="PTHR24567">
    <property type="entry name" value="CRP FAMILY TRANSCRIPTIONAL REGULATORY PROTEIN"/>
    <property type="match status" value="1"/>
</dbReference>
<dbReference type="InterPro" id="IPR018490">
    <property type="entry name" value="cNMP-bd_dom_sf"/>
</dbReference>
<dbReference type="AlphaFoldDB" id="A0A2W4WKH8"/>
<dbReference type="InterPro" id="IPR036388">
    <property type="entry name" value="WH-like_DNA-bd_sf"/>
</dbReference>
<gene>
    <name evidence="5" type="ORF">DCF17_05335</name>
</gene>
<dbReference type="PROSITE" id="PS00042">
    <property type="entry name" value="HTH_CRP_1"/>
    <property type="match status" value="1"/>
</dbReference>
<proteinExistence type="predicted"/>
<dbReference type="SUPFAM" id="SSF51206">
    <property type="entry name" value="cAMP-binding domain-like"/>
    <property type="match status" value="1"/>
</dbReference>
<dbReference type="InterPro" id="IPR012318">
    <property type="entry name" value="HTH_CRP"/>
</dbReference>
<evidence type="ECO:0000256" key="2">
    <source>
        <dbReference type="ARBA" id="ARBA00023125"/>
    </source>
</evidence>
<dbReference type="InterPro" id="IPR050397">
    <property type="entry name" value="Env_Response_Regulators"/>
</dbReference>
<comment type="caution">
    <text evidence="5">The sequence shown here is derived from an EMBL/GenBank/DDBJ whole genome shotgun (WGS) entry which is preliminary data.</text>
</comment>
<dbReference type="PANTHER" id="PTHR24567:SF65">
    <property type="entry name" value="REGULATORY PROTEIN CYSR HOMOLOG"/>
    <property type="match status" value="1"/>
</dbReference>
<dbReference type="GO" id="GO:0003700">
    <property type="term" value="F:DNA-binding transcription factor activity"/>
    <property type="evidence" value="ECO:0007669"/>
    <property type="project" value="InterPro"/>
</dbReference>
<accession>A0A2W4WKH8</accession>
<dbReference type="Gene3D" id="2.60.120.10">
    <property type="entry name" value="Jelly Rolls"/>
    <property type="match status" value="1"/>
</dbReference>
<sequence length="228" mass="25197">MSATATSAARDPSLAAHSHQTFIQLLEQLYRERALVPYAAGRPIPLRSEEVLIVCRGVVQLFTIQQDGSETLLGLAGPSMPLGLPLTTVDPYWATALTDVDMLTLPMAEIEGSSVLMAGMFRNVTLRMQQAEAWLALSGKRLVADRLKQFLLMLAKDFGHVEPSGIRIPLRLTHHQLAAAIGTTRVTVTRLLKDFKAEGWLTIDQRHLVLQLDPKFPANQLLNPMAQR</sequence>
<keyword evidence="1" id="KW-0805">Transcription regulation</keyword>
<protein>
    <submittedName>
        <fullName evidence="5">Transcriptional regulator</fullName>
    </submittedName>
</protein>
<feature type="domain" description="HTH crp-type" evidence="4">
    <location>
        <begin position="141"/>
        <end position="213"/>
    </location>
</feature>
<dbReference type="Pfam" id="PF13545">
    <property type="entry name" value="HTH_Crp_2"/>
    <property type="match status" value="1"/>
</dbReference>
<evidence type="ECO:0000256" key="1">
    <source>
        <dbReference type="ARBA" id="ARBA00023015"/>
    </source>
</evidence>
<dbReference type="InterPro" id="IPR018335">
    <property type="entry name" value="Tscrpt_reg_HTH_Crp-type_CS"/>
</dbReference>
<dbReference type="CDD" id="cd00092">
    <property type="entry name" value="HTH_CRP"/>
    <property type="match status" value="1"/>
</dbReference>
<keyword evidence="3" id="KW-0804">Transcription</keyword>
<name>A0A2W4WKH8_9CYAN</name>
<dbReference type="EMBL" id="QBMN01000024">
    <property type="protein sequence ID" value="PZO43697.1"/>
    <property type="molecule type" value="Genomic_DNA"/>
</dbReference>